<accession>A0AA38G596</accession>
<proteinExistence type="inferred from homology"/>
<comment type="subunit">
    <text evidence="2 8">Monomer.</text>
</comment>
<dbReference type="Pfam" id="PF09764">
    <property type="entry name" value="Nt_Gln_amidase"/>
    <property type="match status" value="1"/>
</dbReference>
<dbReference type="PANTHER" id="PTHR13035:SF0">
    <property type="entry name" value="PROTEIN N-TERMINAL GLUTAMINE AMIDOHYDROLASE"/>
    <property type="match status" value="1"/>
</dbReference>
<comment type="similarity">
    <text evidence="1 8">Belongs to the NTAQ1 family.</text>
</comment>
<dbReference type="EMBL" id="JAHRHJ020000005">
    <property type="protein sequence ID" value="KAH9315433.1"/>
    <property type="molecule type" value="Genomic_DNA"/>
</dbReference>
<evidence type="ECO:0000256" key="2">
    <source>
        <dbReference type="ARBA" id="ARBA00011245"/>
    </source>
</evidence>
<organism evidence="10 11">
    <name type="scientific">Taxus chinensis</name>
    <name type="common">Chinese yew</name>
    <name type="synonym">Taxus wallichiana var. chinensis</name>
    <dbReference type="NCBI Taxonomy" id="29808"/>
    <lineage>
        <taxon>Eukaryota</taxon>
        <taxon>Viridiplantae</taxon>
        <taxon>Streptophyta</taxon>
        <taxon>Embryophyta</taxon>
        <taxon>Tracheophyta</taxon>
        <taxon>Spermatophyta</taxon>
        <taxon>Pinopsida</taxon>
        <taxon>Pinidae</taxon>
        <taxon>Conifers II</taxon>
        <taxon>Cupressales</taxon>
        <taxon>Taxaceae</taxon>
        <taxon>Taxus</taxon>
    </lineage>
</organism>
<keyword evidence="5 8" id="KW-0378">Hydrolase</keyword>
<dbReference type="GO" id="GO:0008418">
    <property type="term" value="F:protein-N-terminal asparagine amidohydrolase activity"/>
    <property type="evidence" value="ECO:0007669"/>
    <property type="project" value="UniProtKB-UniRule"/>
</dbReference>
<feature type="domain" description="Protein N-terminal glutamine amidohydrolase alpha beta roll" evidence="9">
    <location>
        <begin position="1"/>
        <end position="143"/>
    </location>
</feature>
<dbReference type="GO" id="GO:0070773">
    <property type="term" value="F:protein-N-terminal glutamine amidohydrolase activity"/>
    <property type="evidence" value="ECO:0007669"/>
    <property type="project" value="UniProtKB-UniRule"/>
</dbReference>
<gene>
    <name evidence="10" type="ORF">KI387_024060</name>
</gene>
<name>A0AA38G596_TAXCH</name>
<dbReference type="PANTHER" id="PTHR13035">
    <property type="entry name" value="PROTEIN N-TERMINAL GLUTAMINE AMIDOHYDROLASE"/>
    <property type="match status" value="1"/>
</dbReference>
<evidence type="ECO:0000259" key="9">
    <source>
        <dbReference type="Pfam" id="PF09764"/>
    </source>
</evidence>
<dbReference type="AlphaFoldDB" id="A0AA38G596"/>
<evidence type="ECO:0000256" key="7">
    <source>
        <dbReference type="ARBA" id="ARBA00048768"/>
    </source>
</evidence>
<dbReference type="GO" id="GO:0005634">
    <property type="term" value="C:nucleus"/>
    <property type="evidence" value="ECO:0007669"/>
    <property type="project" value="TreeGrafter"/>
</dbReference>
<feature type="non-terminal residue" evidence="10">
    <location>
        <position position="1"/>
    </location>
</feature>
<reference evidence="10 11" key="1">
    <citation type="journal article" date="2021" name="Nat. Plants">
        <title>The Taxus genome provides insights into paclitaxel biosynthesis.</title>
        <authorList>
            <person name="Xiong X."/>
            <person name="Gou J."/>
            <person name="Liao Q."/>
            <person name="Li Y."/>
            <person name="Zhou Q."/>
            <person name="Bi G."/>
            <person name="Li C."/>
            <person name="Du R."/>
            <person name="Wang X."/>
            <person name="Sun T."/>
            <person name="Guo L."/>
            <person name="Liang H."/>
            <person name="Lu P."/>
            <person name="Wu Y."/>
            <person name="Zhang Z."/>
            <person name="Ro D.K."/>
            <person name="Shang Y."/>
            <person name="Huang S."/>
            <person name="Yan J."/>
        </authorList>
    </citation>
    <scope>NUCLEOTIDE SEQUENCE [LARGE SCALE GENOMIC DNA]</scope>
    <source>
        <strain evidence="10">Ta-2019</strain>
    </source>
</reference>
<evidence type="ECO:0000313" key="11">
    <source>
        <dbReference type="Proteomes" id="UP000824469"/>
    </source>
</evidence>
<evidence type="ECO:0000256" key="8">
    <source>
        <dbReference type="RuleBase" id="RU367082"/>
    </source>
</evidence>
<sequence>EENVYMLCKSLCSMGFAAPQGSDLFVVFISNENRQVPLWHQKASKIEGLVIWDYHVICVQKSTEKDAQVRVWDLDTMLPFPVQLHQYVTEAIRPSLPSFLKFHRIFRVIHGPIFLRCFASDRRHMRNSEGKWIAPPPPYNCITAE</sequence>
<evidence type="ECO:0000313" key="10">
    <source>
        <dbReference type="EMBL" id="KAH9315433.1"/>
    </source>
</evidence>
<evidence type="ECO:0000256" key="6">
    <source>
        <dbReference type="ARBA" id="ARBA00029677"/>
    </source>
</evidence>
<dbReference type="InterPro" id="IPR023128">
    <property type="entry name" value="Prot_N_Gln_amidohydro_ab_roll"/>
</dbReference>
<dbReference type="Gene3D" id="3.10.620.10">
    <property type="entry name" value="Protein N-terminal glutamine amidohydrolase, alpha beta roll"/>
    <property type="match status" value="1"/>
</dbReference>
<dbReference type="InterPro" id="IPR039733">
    <property type="entry name" value="NTAQ1"/>
</dbReference>
<protein>
    <recommendedName>
        <fullName evidence="4 8">Protein N-terminal glutamine amidohydrolase</fullName>
        <ecNumber evidence="3 8">3.5.1.122</ecNumber>
    </recommendedName>
    <alternativeName>
        <fullName evidence="6 8">Protein NH2-terminal glutamine deamidase</fullName>
    </alternativeName>
</protein>
<comment type="caution">
    <text evidence="10">The sequence shown here is derived from an EMBL/GenBank/DDBJ whole genome shotgun (WGS) entry which is preliminary data.</text>
</comment>
<evidence type="ECO:0000256" key="4">
    <source>
        <dbReference type="ARBA" id="ARBA00021247"/>
    </source>
</evidence>
<evidence type="ECO:0000256" key="5">
    <source>
        <dbReference type="ARBA" id="ARBA00022801"/>
    </source>
</evidence>
<evidence type="ECO:0000256" key="3">
    <source>
        <dbReference type="ARBA" id="ARBA00012718"/>
    </source>
</evidence>
<comment type="function">
    <text evidence="8">Mediates the side-chain deamidation of N-terminal glutamine residues to glutamate, an important step in N-end rule pathway of protein degradation. Conversion of the resulting N-terminal glutamine to glutamate renders the protein susceptible to arginylation, polyubiquitination and degradation as specified by the N-end rule. Does not act on substrates with internal or C-terminal glutamine and does not act on non-glutamine residues in any position.</text>
</comment>
<dbReference type="GO" id="GO:0005829">
    <property type="term" value="C:cytosol"/>
    <property type="evidence" value="ECO:0007669"/>
    <property type="project" value="TreeGrafter"/>
</dbReference>
<dbReference type="Proteomes" id="UP000824469">
    <property type="component" value="Unassembled WGS sequence"/>
</dbReference>
<dbReference type="InterPro" id="IPR037132">
    <property type="entry name" value="N_Gln_amidohydro_ab_roll_sf"/>
</dbReference>
<dbReference type="OMA" id="CSFDEYW"/>
<keyword evidence="11" id="KW-1185">Reference proteome</keyword>
<evidence type="ECO:0000256" key="1">
    <source>
        <dbReference type="ARBA" id="ARBA00008985"/>
    </source>
</evidence>
<dbReference type="EC" id="3.5.1.122" evidence="3 8"/>
<feature type="non-terminal residue" evidence="10">
    <location>
        <position position="145"/>
    </location>
</feature>
<comment type="catalytic activity">
    <reaction evidence="7 8">
        <text>N-terminal L-glutaminyl-[protein] + H2O = N-terminal L-glutamyl-[protein] + NH4(+)</text>
        <dbReference type="Rhea" id="RHEA:50680"/>
        <dbReference type="Rhea" id="RHEA-COMP:12668"/>
        <dbReference type="Rhea" id="RHEA-COMP:12777"/>
        <dbReference type="ChEBI" id="CHEBI:15377"/>
        <dbReference type="ChEBI" id="CHEBI:28938"/>
        <dbReference type="ChEBI" id="CHEBI:64721"/>
        <dbReference type="ChEBI" id="CHEBI:64722"/>
        <dbReference type="EC" id="3.5.1.122"/>
    </reaction>
</comment>